<evidence type="ECO:0000313" key="2">
    <source>
        <dbReference type="EMBL" id="KKQ93575.1"/>
    </source>
</evidence>
<dbReference type="AlphaFoldDB" id="A0A0G0LZW0"/>
<reference evidence="2 3" key="1">
    <citation type="journal article" date="2015" name="Nature">
        <title>rRNA introns, odd ribosomes, and small enigmatic genomes across a large radiation of phyla.</title>
        <authorList>
            <person name="Brown C.T."/>
            <person name="Hug L.A."/>
            <person name="Thomas B.C."/>
            <person name="Sharon I."/>
            <person name="Castelle C.J."/>
            <person name="Singh A."/>
            <person name="Wilkins M.J."/>
            <person name="Williams K.H."/>
            <person name="Banfield J.F."/>
        </authorList>
    </citation>
    <scope>NUCLEOTIDE SEQUENCE [LARGE SCALE GENOMIC DNA]</scope>
</reference>
<feature type="transmembrane region" description="Helical" evidence="1">
    <location>
        <begin position="71"/>
        <end position="88"/>
    </location>
</feature>
<evidence type="ECO:0000313" key="3">
    <source>
        <dbReference type="Proteomes" id="UP000034932"/>
    </source>
</evidence>
<organism evidence="2 3">
    <name type="scientific">Candidatus Woesebacteria bacterium GW2011_GWB1_39_10b</name>
    <dbReference type="NCBI Taxonomy" id="1618573"/>
    <lineage>
        <taxon>Bacteria</taxon>
        <taxon>Candidatus Woeseibacteriota</taxon>
    </lineage>
</organism>
<protein>
    <submittedName>
        <fullName evidence="2">Uncharacterized protein</fullName>
    </submittedName>
</protein>
<dbReference type="Proteomes" id="UP000034932">
    <property type="component" value="Unassembled WGS sequence"/>
</dbReference>
<keyword evidence="1" id="KW-0812">Transmembrane</keyword>
<accession>A0A0G0LZW0</accession>
<dbReference type="EMBL" id="LBVW01000010">
    <property type="protein sequence ID" value="KKQ93575.1"/>
    <property type="molecule type" value="Genomic_DNA"/>
</dbReference>
<keyword evidence="1" id="KW-1133">Transmembrane helix</keyword>
<comment type="caution">
    <text evidence="2">The sequence shown here is derived from an EMBL/GenBank/DDBJ whole genome shotgun (WGS) entry which is preliminary data.</text>
</comment>
<keyword evidence="1" id="KW-0472">Membrane</keyword>
<dbReference type="STRING" id="1618573.UT19_C0010G0019"/>
<proteinExistence type="predicted"/>
<feature type="transmembrane region" description="Helical" evidence="1">
    <location>
        <begin position="47"/>
        <end position="65"/>
    </location>
</feature>
<name>A0A0G0LZW0_9BACT</name>
<evidence type="ECO:0000256" key="1">
    <source>
        <dbReference type="SAM" id="Phobius"/>
    </source>
</evidence>
<gene>
    <name evidence="2" type="ORF">UT19_C0010G0019</name>
</gene>
<sequence length="106" mass="12384">MTLIPEREELPSEAEKSSILSIVNVSEIKKSKLEKPKEEDSYWYNKAWAWILFGSFIGLIFVILALINVKFLILIPLGPVIGFLSWYIRRVVRSYDDKTKGFFRRS</sequence>